<comment type="caution">
    <text evidence="2">The sequence shown here is derived from an EMBL/GenBank/DDBJ whole genome shotgun (WGS) entry which is preliminary data.</text>
</comment>
<dbReference type="Gene3D" id="3.40.50.300">
    <property type="entry name" value="P-loop containing nucleotide triphosphate hydrolases"/>
    <property type="match status" value="2"/>
</dbReference>
<evidence type="ECO:0000313" key="2">
    <source>
        <dbReference type="EMBL" id="GIF21939.1"/>
    </source>
</evidence>
<dbReference type="GO" id="GO:0005524">
    <property type="term" value="F:ATP binding"/>
    <property type="evidence" value="ECO:0007669"/>
    <property type="project" value="InterPro"/>
</dbReference>
<dbReference type="InterPro" id="IPR006083">
    <property type="entry name" value="PRK/URK"/>
</dbReference>
<dbReference type="Proteomes" id="UP000623608">
    <property type="component" value="Unassembled WGS sequence"/>
</dbReference>
<dbReference type="GO" id="GO:0016301">
    <property type="term" value="F:kinase activity"/>
    <property type="evidence" value="ECO:0007669"/>
    <property type="project" value="InterPro"/>
</dbReference>
<evidence type="ECO:0000259" key="1">
    <source>
        <dbReference type="Pfam" id="PF00485"/>
    </source>
</evidence>
<keyword evidence="3" id="KW-1185">Reference proteome</keyword>
<dbReference type="Pfam" id="PF00485">
    <property type="entry name" value="PRK"/>
    <property type="match status" value="1"/>
</dbReference>
<sequence>MLVTISGGAGAGKTTLATALAGQRNGVVVLHLDDYCHEARDVGDPSSVDFANLDADVAGALASQAVVVAEGMFAFRVGVAAKPGARFDVFADLPADLRLARKIRRQCVEGETELDLLLTNYVTYRRAAHERHVEPARQIADLVVSTESPAEQLAAVIWQAITKRRLRSSPTS</sequence>
<evidence type="ECO:0000313" key="3">
    <source>
        <dbReference type="Proteomes" id="UP000623608"/>
    </source>
</evidence>
<reference evidence="2" key="1">
    <citation type="submission" date="2021-01" db="EMBL/GenBank/DDBJ databases">
        <title>Whole genome shotgun sequence of Actinoplanes tereljensis NBRC 105297.</title>
        <authorList>
            <person name="Komaki H."/>
            <person name="Tamura T."/>
        </authorList>
    </citation>
    <scope>NUCLEOTIDE SEQUENCE</scope>
    <source>
        <strain evidence="2">NBRC 105297</strain>
    </source>
</reference>
<accession>A0A919NN65</accession>
<dbReference type="PANTHER" id="PTHR10285">
    <property type="entry name" value="URIDINE KINASE"/>
    <property type="match status" value="1"/>
</dbReference>
<proteinExistence type="predicted"/>
<dbReference type="RefSeq" id="WP_203809005.1">
    <property type="nucleotide sequence ID" value="NZ_BOMY01000033.1"/>
</dbReference>
<gene>
    <name evidence="2" type="ORF">Ate02nite_46690</name>
</gene>
<dbReference type="SUPFAM" id="SSF52540">
    <property type="entry name" value="P-loop containing nucleoside triphosphate hydrolases"/>
    <property type="match status" value="1"/>
</dbReference>
<dbReference type="InterPro" id="IPR027417">
    <property type="entry name" value="P-loop_NTPase"/>
</dbReference>
<dbReference type="AlphaFoldDB" id="A0A919NN65"/>
<organism evidence="2 3">
    <name type="scientific">Paractinoplanes tereljensis</name>
    <dbReference type="NCBI Taxonomy" id="571912"/>
    <lineage>
        <taxon>Bacteria</taxon>
        <taxon>Bacillati</taxon>
        <taxon>Actinomycetota</taxon>
        <taxon>Actinomycetes</taxon>
        <taxon>Micromonosporales</taxon>
        <taxon>Micromonosporaceae</taxon>
        <taxon>Paractinoplanes</taxon>
    </lineage>
</organism>
<dbReference type="EMBL" id="BOMY01000033">
    <property type="protein sequence ID" value="GIF21939.1"/>
    <property type="molecule type" value="Genomic_DNA"/>
</dbReference>
<feature type="domain" description="Phosphoribulokinase/uridine kinase" evidence="1">
    <location>
        <begin position="60"/>
        <end position="145"/>
    </location>
</feature>
<protein>
    <recommendedName>
        <fullName evidence="1">Phosphoribulokinase/uridine kinase domain-containing protein</fullName>
    </recommendedName>
</protein>
<name>A0A919NN65_9ACTN</name>